<dbReference type="InterPro" id="IPR050810">
    <property type="entry name" value="Bact_Secretion_Sys_Channel"/>
</dbReference>
<dbReference type="PANTHER" id="PTHR30332:SF17">
    <property type="entry name" value="TYPE IV PILIATION SYSTEM PROTEIN DR_0774-RELATED"/>
    <property type="match status" value="1"/>
</dbReference>
<dbReference type="PRINTS" id="PR00811">
    <property type="entry name" value="BCTERIALGSPD"/>
</dbReference>
<dbReference type="GO" id="GO:0015627">
    <property type="term" value="C:type II protein secretion system complex"/>
    <property type="evidence" value="ECO:0007669"/>
    <property type="project" value="TreeGrafter"/>
</dbReference>
<dbReference type="EMBL" id="NISI01000027">
    <property type="protein sequence ID" value="OWQ96772.1"/>
    <property type="molecule type" value="Genomic_DNA"/>
</dbReference>
<dbReference type="SUPFAM" id="SSF48452">
    <property type="entry name" value="TPR-like"/>
    <property type="match status" value="1"/>
</dbReference>
<evidence type="ECO:0000259" key="8">
    <source>
        <dbReference type="SMART" id="SM00965"/>
    </source>
</evidence>
<dbReference type="SUPFAM" id="SSF49384">
    <property type="entry name" value="Carbohydrate-binding domain"/>
    <property type="match status" value="1"/>
</dbReference>
<sequence length="841" mass="90090">MASGSYWSPRVTRMSPCPEVACSTTGSASRTSGSPTSPSCTSPRAPPLKSAFLNPMRRFADPETLRRLITVGLCALMVTGCALDQRQRRLAEDAIAEGRLEEGMSDLARARSQRPDSVTLKVGELSLRTQLIGELIDKARAAESVGRFQEASETLQRALALEPANSRVQERLASLALAVTQKEKLDQVESLASAGRSAQALALAEQALRDTPAHAGLLAAQRGLRAKQREQEIASSQSSLAEKRPISLDFRDASLRTVLDVVSRNSGLNFVLDPAVKPEIRVTVFLKNTPVEEALDLLVNTHQLAKKVLDSKTVLIYPATPEKQKEHQEQVVRVFYLANADVRAASNFLKAMLRVKDPYVDEKSNVLALRDSKENIVLAEKLLAVFDANEPEVLLDVEVLEVTTNRLLQLGVSPPTTFSLTPLPTTPITTGQTNSGSSGSTATGITLYDLLRNLDSRHVQASIGGIAVNAKSSTGDVTTLANPKLRARNREKASVMIGDKIPVVTSTIGTGGFVSESISYQDVGLKLNVEPTIFPNDEVAIKMALEVSTLGAAVKSSGGSTAYQISTRNATTVLRLKDGETQLLAGLLSRNRESSKTGWPGLSEIPVLGRLFADHQDVNNQTELVLAVTPRVLRNVRQPLAHEAETWVGTELSPRLRPYGGFNVAPSAEEAPPKASAQQSTEPRKAGSPRPSTSAGEPMTPGGVFKLQLAGPAQVKSGQTFDVQLTLEASSPMRGLPAEVSFDTTRFGFVDAVEEPFFKQGDAETKFSKTIDANAGRVTLGVIRIQATGAQGQGKVATLRFKALEPSDSAEIRVTRATPLSLDAPAPAQPLPAPLVVKVLP</sequence>
<dbReference type="InterPro" id="IPR002102">
    <property type="entry name" value="Cohesin_dom"/>
</dbReference>
<feature type="region of interest" description="Disordered" evidence="7">
    <location>
        <begin position="659"/>
        <end position="705"/>
    </location>
</feature>
<dbReference type="AlphaFoldDB" id="A0A254MXH4"/>
<feature type="repeat" description="TPR" evidence="5">
    <location>
        <begin position="132"/>
        <end position="165"/>
    </location>
</feature>
<reference evidence="9 10" key="1">
    <citation type="journal article" date="2007" name="Int. J. Syst. Evol. Microbiol.">
        <title>Description of Pelomonas aquatica sp. nov. and Pelomonas puraquae sp. nov., isolated from industrial and haemodialysis water.</title>
        <authorList>
            <person name="Gomila M."/>
            <person name="Bowien B."/>
            <person name="Falsen E."/>
            <person name="Moore E.R."/>
            <person name="Lalucat J."/>
        </authorList>
    </citation>
    <scope>NUCLEOTIDE SEQUENCE [LARGE SCALE GENOMIC DNA]</scope>
    <source>
        <strain evidence="9 10">CCUG 52769</strain>
    </source>
</reference>
<evidence type="ECO:0000256" key="6">
    <source>
        <dbReference type="RuleBase" id="RU004003"/>
    </source>
</evidence>
<evidence type="ECO:0000313" key="10">
    <source>
        <dbReference type="Proteomes" id="UP000197446"/>
    </source>
</evidence>
<dbReference type="CDD" id="cd08547">
    <property type="entry name" value="Type_II_cohesin"/>
    <property type="match status" value="1"/>
</dbReference>
<feature type="compositionally biased region" description="Low complexity" evidence="7">
    <location>
        <begin position="22"/>
        <end position="43"/>
    </location>
</feature>
<accession>A0A254MXH4</accession>
<feature type="domain" description="Secretin/TonB short N-terminal" evidence="8">
    <location>
        <begin position="268"/>
        <end position="319"/>
    </location>
</feature>
<dbReference type="Gene3D" id="2.60.40.680">
    <property type="match status" value="1"/>
</dbReference>
<comment type="subcellular location">
    <subcellularLocation>
        <location evidence="1">Membrane</location>
    </subcellularLocation>
</comment>
<evidence type="ECO:0000256" key="2">
    <source>
        <dbReference type="ARBA" id="ARBA00022448"/>
    </source>
</evidence>
<dbReference type="PROSITE" id="PS50005">
    <property type="entry name" value="TPR"/>
    <property type="match status" value="1"/>
</dbReference>
<dbReference type="Pfam" id="PF00263">
    <property type="entry name" value="Secretin"/>
    <property type="match status" value="1"/>
</dbReference>
<comment type="similarity">
    <text evidence="6">Belongs to the bacterial secretin family.</text>
</comment>
<dbReference type="PANTHER" id="PTHR30332">
    <property type="entry name" value="PROBABLE GENERAL SECRETION PATHWAY PROTEIN D"/>
    <property type="match status" value="1"/>
</dbReference>
<organism evidence="9 10">
    <name type="scientific">Roseateles puraquae</name>
    <dbReference type="NCBI Taxonomy" id="431059"/>
    <lineage>
        <taxon>Bacteria</taxon>
        <taxon>Pseudomonadati</taxon>
        <taxon>Pseudomonadota</taxon>
        <taxon>Betaproteobacteria</taxon>
        <taxon>Burkholderiales</taxon>
        <taxon>Sphaerotilaceae</taxon>
        <taxon>Roseateles</taxon>
    </lineage>
</organism>
<protein>
    <recommendedName>
        <fullName evidence="8">Secretin/TonB short N-terminal domain-containing protein</fullName>
    </recommendedName>
</protein>
<dbReference type="SMART" id="SM00965">
    <property type="entry name" value="STN"/>
    <property type="match status" value="1"/>
</dbReference>
<dbReference type="InterPro" id="IPR038591">
    <property type="entry name" value="NolW-like_sf"/>
</dbReference>
<dbReference type="InterPro" id="IPR001775">
    <property type="entry name" value="GspD/PilQ"/>
</dbReference>
<dbReference type="Gene3D" id="3.30.1370.120">
    <property type="match status" value="1"/>
</dbReference>
<feature type="compositionally biased region" description="Low complexity" evidence="7">
    <location>
        <begin position="665"/>
        <end position="677"/>
    </location>
</feature>
<dbReference type="PRINTS" id="PR01032">
    <property type="entry name" value="PHAGEIV"/>
</dbReference>
<dbReference type="Pfam" id="PF00963">
    <property type="entry name" value="Cohesin"/>
    <property type="match status" value="1"/>
</dbReference>
<keyword evidence="3" id="KW-0472">Membrane</keyword>
<name>A0A254MXH4_9BURK</name>
<comment type="caution">
    <text evidence="9">The sequence shown here is derived from an EMBL/GenBank/DDBJ whole genome shotgun (WGS) entry which is preliminary data.</text>
</comment>
<dbReference type="GO" id="GO:0030246">
    <property type="term" value="F:carbohydrate binding"/>
    <property type="evidence" value="ECO:0007669"/>
    <property type="project" value="InterPro"/>
</dbReference>
<proteinExistence type="inferred from homology"/>
<evidence type="ECO:0000256" key="7">
    <source>
        <dbReference type="SAM" id="MobiDB-lite"/>
    </source>
</evidence>
<dbReference type="Gene3D" id="1.25.40.10">
    <property type="entry name" value="Tetratricopeptide repeat domain"/>
    <property type="match status" value="1"/>
</dbReference>
<keyword evidence="10" id="KW-1185">Reference proteome</keyword>
<gene>
    <name evidence="9" type="ORF">CDO81_27085</name>
</gene>
<dbReference type="InterPro" id="IPR011662">
    <property type="entry name" value="Secretin/TonB_short_N"/>
</dbReference>
<dbReference type="InterPro" id="IPR019734">
    <property type="entry name" value="TPR_rpt"/>
</dbReference>
<keyword evidence="5" id="KW-0802">TPR repeat</keyword>
<keyword evidence="4" id="KW-0998">Cell outer membrane</keyword>
<keyword evidence="2" id="KW-0813">Transport</keyword>
<dbReference type="GO" id="GO:0009306">
    <property type="term" value="P:protein secretion"/>
    <property type="evidence" value="ECO:0007669"/>
    <property type="project" value="InterPro"/>
</dbReference>
<dbReference type="GO" id="GO:0019867">
    <property type="term" value="C:outer membrane"/>
    <property type="evidence" value="ECO:0007669"/>
    <property type="project" value="InterPro"/>
</dbReference>
<dbReference type="GO" id="GO:0000272">
    <property type="term" value="P:polysaccharide catabolic process"/>
    <property type="evidence" value="ECO:0007669"/>
    <property type="project" value="InterPro"/>
</dbReference>
<evidence type="ECO:0000313" key="9">
    <source>
        <dbReference type="EMBL" id="OWQ96772.1"/>
    </source>
</evidence>
<evidence type="ECO:0000256" key="5">
    <source>
        <dbReference type="PROSITE-ProRule" id="PRU00339"/>
    </source>
</evidence>
<dbReference type="InterPro" id="IPR008965">
    <property type="entry name" value="CBM2/CBM3_carb-bd_dom_sf"/>
</dbReference>
<evidence type="ECO:0000256" key="4">
    <source>
        <dbReference type="ARBA" id="ARBA00023237"/>
    </source>
</evidence>
<evidence type="ECO:0000256" key="1">
    <source>
        <dbReference type="ARBA" id="ARBA00004370"/>
    </source>
</evidence>
<evidence type="ECO:0000256" key="3">
    <source>
        <dbReference type="ARBA" id="ARBA00023136"/>
    </source>
</evidence>
<dbReference type="Proteomes" id="UP000197446">
    <property type="component" value="Unassembled WGS sequence"/>
</dbReference>
<feature type="region of interest" description="Disordered" evidence="7">
    <location>
        <begin position="18"/>
        <end position="47"/>
    </location>
</feature>
<dbReference type="InterPro" id="IPR004846">
    <property type="entry name" value="T2SS/T3SS_dom"/>
</dbReference>
<dbReference type="InterPro" id="IPR011990">
    <property type="entry name" value="TPR-like_helical_dom_sf"/>
</dbReference>